<dbReference type="Pfam" id="PF08837">
    <property type="entry name" value="DUF1810"/>
    <property type="match status" value="1"/>
</dbReference>
<name>A0A0W0S4N1_9GAMM</name>
<evidence type="ECO:0000313" key="2">
    <source>
        <dbReference type="EMBL" id="KTC78392.1"/>
    </source>
</evidence>
<gene>
    <name evidence="2" type="ORF">Lbru_2684</name>
</gene>
<dbReference type="OrthoDB" id="9801870at2"/>
<dbReference type="AlphaFoldDB" id="A0A0W0S4N1"/>
<feature type="compositionally biased region" description="Polar residues" evidence="1">
    <location>
        <begin position="204"/>
        <end position="220"/>
    </location>
</feature>
<reference evidence="2 3" key="1">
    <citation type="submission" date="2015-11" db="EMBL/GenBank/DDBJ databases">
        <title>Genomic analysis of 38 Legionella species identifies large and diverse effector repertoires.</title>
        <authorList>
            <person name="Burstein D."/>
            <person name="Amaro F."/>
            <person name="Zusman T."/>
            <person name="Lifshitz Z."/>
            <person name="Cohen O."/>
            <person name="Gilbert J.A."/>
            <person name="Pupko T."/>
            <person name="Shuman H.A."/>
            <person name="Segal G."/>
        </authorList>
    </citation>
    <scope>NUCLEOTIDE SEQUENCE [LARGE SCALE GENOMIC DNA]</scope>
    <source>
        <strain evidence="2 3">ATCC 43878</strain>
    </source>
</reference>
<proteinExistence type="predicted"/>
<accession>A0A0W0S4N1</accession>
<dbReference type="RefSeq" id="WP_058442646.1">
    <property type="nucleotide sequence ID" value="NZ_CAAAHU010000004.1"/>
</dbReference>
<sequence>MNERLKRFHDQQDHIDEYPFKETVYQKAYREIAAGMKTSHWIWYIFPQLKSLGYSSTAKEYGISDFNEACDYLRDPILFTRYYDMVKLVADKLAEGIDVLTLMGSDTDAKKLASSLTLFQLAAQKLAESEKKSISPNFSDLNNYCTKVLSTIAHQNYGACAPTKMEIEQSLKNLFKSSSNSSFALPPMEASSPKTEKVTEASPEVTQHSSMPVGTASPVSEESIKKNQEGIRPLSTDNALILKTIVEKLMSNIQQKADTRASWFTLNSENKIKKLHVISQWLSHHPLNKTDETIIVALIRDTCAIKRNIFGFFEPHSLNEFKDLLQKYKLEPPSETVSFNATDLANISVKANAVDELIQEKRHLGSYNPIH</sequence>
<organism evidence="2 3">
    <name type="scientific">Legionella brunensis</name>
    <dbReference type="NCBI Taxonomy" id="29422"/>
    <lineage>
        <taxon>Bacteria</taxon>
        <taxon>Pseudomonadati</taxon>
        <taxon>Pseudomonadota</taxon>
        <taxon>Gammaproteobacteria</taxon>
        <taxon>Legionellales</taxon>
        <taxon>Legionellaceae</taxon>
        <taxon>Legionella</taxon>
    </lineage>
</organism>
<evidence type="ECO:0008006" key="4">
    <source>
        <dbReference type="Google" id="ProtNLM"/>
    </source>
</evidence>
<feature type="region of interest" description="Disordered" evidence="1">
    <location>
        <begin position="183"/>
        <end position="220"/>
    </location>
</feature>
<dbReference type="Gene3D" id="1.25.40.380">
    <property type="entry name" value="Protein of unknown function DUF1810"/>
    <property type="match status" value="1"/>
</dbReference>
<dbReference type="PATRIC" id="fig|29422.6.peg.2850"/>
<dbReference type="EMBL" id="LNXV01000033">
    <property type="protein sequence ID" value="KTC78392.1"/>
    <property type="molecule type" value="Genomic_DNA"/>
</dbReference>
<dbReference type="Proteomes" id="UP000054742">
    <property type="component" value="Unassembled WGS sequence"/>
</dbReference>
<dbReference type="InterPro" id="IPR036287">
    <property type="entry name" value="Rv1873-like_sf"/>
</dbReference>
<evidence type="ECO:0000256" key="1">
    <source>
        <dbReference type="SAM" id="MobiDB-lite"/>
    </source>
</evidence>
<dbReference type="SUPFAM" id="SSF140736">
    <property type="entry name" value="Rv1873-like"/>
    <property type="match status" value="1"/>
</dbReference>
<comment type="caution">
    <text evidence="2">The sequence shown here is derived from an EMBL/GenBank/DDBJ whole genome shotgun (WGS) entry which is preliminary data.</text>
</comment>
<keyword evidence="3" id="KW-1185">Reference proteome</keyword>
<dbReference type="InterPro" id="IPR014937">
    <property type="entry name" value="DUF1810"/>
</dbReference>
<evidence type="ECO:0000313" key="3">
    <source>
        <dbReference type="Proteomes" id="UP000054742"/>
    </source>
</evidence>
<protein>
    <recommendedName>
        <fullName evidence="4">DUF1810 domain-containing protein</fullName>
    </recommendedName>
</protein>